<accession>A0A7K1YB10</accession>
<keyword evidence="3" id="KW-1185">Reference proteome</keyword>
<dbReference type="InterPro" id="IPR020471">
    <property type="entry name" value="AKR"/>
</dbReference>
<evidence type="ECO:0000313" key="3">
    <source>
        <dbReference type="Proteomes" id="UP000466586"/>
    </source>
</evidence>
<dbReference type="InterPro" id="IPR023210">
    <property type="entry name" value="NADP_OxRdtase_dom"/>
</dbReference>
<dbReference type="GO" id="GO:0016491">
    <property type="term" value="F:oxidoreductase activity"/>
    <property type="evidence" value="ECO:0007669"/>
    <property type="project" value="InterPro"/>
</dbReference>
<dbReference type="AlphaFoldDB" id="A0A7K1YB10"/>
<dbReference type="Proteomes" id="UP000466586">
    <property type="component" value="Unassembled WGS sequence"/>
</dbReference>
<dbReference type="Gene3D" id="3.20.20.100">
    <property type="entry name" value="NADP-dependent oxidoreductase domain"/>
    <property type="match status" value="1"/>
</dbReference>
<reference evidence="2 3" key="1">
    <citation type="submission" date="2019-11" db="EMBL/GenBank/DDBJ databases">
        <title>Pedobacter sp. HMF7647 Genome sequencing and assembly.</title>
        <authorList>
            <person name="Kang H."/>
            <person name="Kim H."/>
            <person name="Joh K."/>
        </authorList>
    </citation>
    <scope>NUCLEOTIDE SEQUENCE [LARGE SCALE GENOMIC DNA]</scope>
    <source>
        <strain evidence="2 3">HMF7647</strain>
    </source>
</reference>
<feature type="domain" description="NADP-dependent oxidoreductase" evidence="1">
    <location>
        <begin position="16"/>
        <end position="285"/>
    </location>
</feature>
<comment type="caution">
    <text evidence="2">The sequence shown here is derived from an EMBL/GenBank/DDBJ whole genome shotgun (WGS) entry which is preliminary data.</text>
</comment>
<evidence type="ECO:0000313" key="2">
    <source>
        <dbReference type="EMBL" id="MXV51772.1"/>
    </source>
</evidence>
<dbReference type="RefSeq" id="WP_160844950.1">
    <property type="nucleotide sequence ID" value="NZ_WVHT01000005.1"/>
</dbReference>
<dbReference type="PANTHER" id="PTHR43312">
    <property type="entry name" value="D-THREO-ALDOSE 1-DEHYDROGENASE"/>
    <property type="match status" value="1"/>
</dbReference>
<organism evidence="2 3">
    <name type="scientific">Hufsiella arboris</name>
    <dbReference type="NCBI Taxonomy" id="2695275"/>
    <lineage>
        <taxon>Bacteria</taxon>
        <taxon>Pseudomonadati</taxon>
        <taxon>Bacteroidota</taxon>
        <taxon>Sphingobacteriia</taxon>
        <taxon>Sphingobacteriales</taxon>
        <taxon>Sphingobacteriaceae</taxon>
        <taxon>Hufsiella</taxon>
    </lineage>
</organism>
<dbReference type="InterPro" id="IPR036812">
    <property type="entry name" value="NAD(P)_OxRdtase_dom_sf"/>
</dbReference>
<dbReference type="InterPro" id="IPR053135">
    <property type="entry name" value="AKR2_Oxidoreductase"/>
</dbReference>
<sequence>MKLNKLGKSSLHVSEISFGCMSLKPGQADAKILLNKAADQGINLFDTADLYDKGENEKLVGQALQSRRKKVLIATKVGNQWRPDGSGWDWNPTREYILKAADESLNRLRTDYIDLYQLHGGTLDDPIDETIEAFELLKQQGKIREYGISSIRPNVIREYVSRSNIVSVMMQYSLLDRRPEESCFELLQENQISVLSRGALAQGLLVNKPSKAYLDLTSEIVANAAAAIKTVNNQSPANVALRFILNHPVVASAVCGMHTFQQLDDAVSASFYHLTGDQFKYLNSAVKQTYYEQHR</sequence>
<name>A0A7K1YB10_9SPHI</name>
<dbReference type="PRINTS" id="PR00069">
    <property type="entry name" value="ALDKETRDTASE"/>
</dbReference>
<proteinExistence type="predicted"/>
<gene>
    <name evidence="2" type="ORF">GS399_12375</name>
</gene>
<dbReference type="SUPFAM" id="SSF51430">
    <property type="entry name" value="NAD(P)-linked oxidoreductase"/>
    <property type="match status" value="1"/>
</dbReference>
<dbReference type="EMBL" id="WVHT01000005">
    <property type="protein sequence ID" value="MXV51772.1"/>
    <property type="molecule type" value="Genomic_DNA"/>
</dbReference>
<dbReference type="CDD" id="cd19086">
    <property type="entry name" value="AKR_AKR11C1"/>
    <property type="match status" value="1"/>
</dbReference>
<protein>
    <submittedName>
        <fullName evidence="2">Aldo/keto reductase</fullName>
    </submittedName>
</protein>
<dbReference type="PANTHER" id="PTHR43312:SF1">
    <property type="entry name" value="NADP-DEPENDENT OXIDOREDUCTASE DOMAIN-CONTAINING PROTEIN"/>
    <property type="match status" value="1"/>
</dbReference>
<evidence type="ECO:0000259" key="1">
    <source>
        <dbReference type="Pfam" id="PF00248"/>
    </source>
</evidence>
<dbReference type="Pfam" id="PF00248">
    <property type="entry name" value="Aldo_ket_red"/>
    <property type="match status" value="1"/>
</dbReference>